<feature type="domain" description="Glycosyl hydrolase family 13 catalytic" evidence="2">
    <location>
        <begin position="18"/>
        <end position="402"/>
    </location>
</feature>
<dbReference type="EMBL" id="JAASRM010000001">
    <property type="protein sequence ID" value="NIK89925.1"/>
    <property type="molecule type" value="Genomic_DNA"/>
</dbReference>
<dbReference type="GO" id="GO:0009313">
    <property type="term" value="P:oligosaccharide catabolic process"/>
    <property type="evidence" value="ECO:0007669"/>
    <property type="project" value="TreeGrafter"/>
</dbReference>
<dbReference type="Proteomes" id="UP000570514">
    <property type="component" value="Unassembled WGS sequence"/>
</dbReference>
<gene>
    <name evidence="3" type="ORF">FHS83_003243</name>
</gene>
<accession>A0A846N373</accession>
<dbReference type="Pfam" id="PF16657">
    <property type="entry name" value="Malt_amylase_C"/>
    <property type="match status" value="1"/>
</dbReference>
<dbReference type="Gene3D" id="3.20.20.80">
    <property type="entry name" value="Glycosidases"/>
    <property type="match status" value="1"/>
</dbReference>
<keyword evidence="4" id="KW-1185">Reference proteome</keyword>
<name>A0A846N373_9PROT</name>
<keyword evidence="3" id="KW-0378">Hydrolase</keyword>
<dbReference type="InterPro" id="IPR013780">
    <property type="entry name" value="Glyco_hydro_b"/>
</dbReference>
<dbReference type="SUPFAM" id="SSF51445">
    <property type="entry name" value="(Trans)glycosidases"/>
    <property type="match status" value="1"/>
</dbReference>
<dbReference type="Gene3D" id="3.90.400.10">
    <property type="entry name" value="Oligo-1,6-glucosidase, Domain 2"/>
    <property type="match status" value="1"/>
</dbReference>
<dbReference type="SUPFAM" id="SSF51011">
    <property type="entry name" value="Glycosyl hydrolase domain"/>
    <property type="match status" value="1"/>
</dbReference>
<dbReference type="Gene3D" id="2.60.40.1180">
    <property type="entry name" value="Golgi alpha-mannosidase II"/>
    <property type="match status" value="1"/>
</dbReference>
<dbReference type="GO" id="GO:0004558">
    <property type="term" value="F:alpha-1,4-glucosidase activity"/>
    <property type="evidence" value="ECO:0007669"/>
    <property type="project" value="UniProtKB-EC"/>
</dbReference>
<comment type="caution">
    <text evidence="3">The sequence shown here is derived from an EMBL/GenBank/DDBJ whole genome shotgun (WGS) entry which is preliminary data.</text>
</comment>
<dbReference type="AlphaFoldDB" id="A0A846N373"/>
<dbReference type="InterPro" id="IPR032091">
    <property type="entry name" value="Malt_amylase-like_C"/>
</dbReference>
<protein>
    <submittedName>
        <fullName evidence="3">Alpha-glucosidase</fullName>
        <ecNumber evidence="3">3.2.1.20</ecNumber>
    </submittedName>
</protein>
<evidence type="ECO:0000313" key="3">
    <source>
        <dbReference type="EMBL" id="NIK89925.1"/>
    </source>
</evidence>
<organism evidence="3 4">
    <name type="scientific">Rhizomicrobium palustre</name>
    <dbReference type="NCBI Taxonomy" id="189966"/>
    <lineage>
        <taxon>Bacteria</taxon>
        <taxon>Pseudomonadati</taxon>
        <taxon>Pseudomonadota</taxon>
        <taxon>Alphaproteobacteria</taxon>
        <taxon>Micropepsales</taxon>
        <taxon>Micropepsaceae</taxon>
        <taxon>Rhizomicrobium</taxon>
    </lineage>
</organism>
<comment type="similarity">
    <text evidence="1">Belongs to the glycosyl hydrolase 13 family.</text>
</comment>
<evidence type="ECO:0000313" key="4">
    <source>
        <dbReference type="Proteomes" id="UP000570514"/>
    </source>
</evidence>
<sequence>MEGPDGTAPWWKGAVVYQVYIRSFFDGNGDGQGDFAGLAAKLDYIKALGVDAIWLSPIHPSPNRDWGYDVSDYEDVHPDYGSLADFDHLLKEAHARGLKVVLDEVLCHSSDEHPWFKDSMFRGEKSDWYVWADPALDGTAPNNWLSVFGGPAWSYQPARRQHYHHKFLRQQPKLNWQNPAMREAGLKVIDFWLKRGVDGYRLDVANGFLHDPALTPNPAVPLDKRSDVHWADADNQQEHLFDCNLPENVGVLEQIRHRVEAYGGRFVFGEFSEGYERAGAYAAPDEGLHGGYTFYMLRQKELSPAFVTGNYALLEGHPRHWPVVAFSNHDVTRTASRFGAPPEGDHELAKLLLALLFSLKGTVCLYQGEELGLTEVDLRRDQMRDPVGDLYFPVFKGRDGCRTPMPWDADAANFGFSTGTPWLPLGPAHRGLSVSEQEKDEGSALMFARRFLAFRKNHAALIRGEMEFLSVTGSVLAFTRKLAGETVLCVFNLGREDSVFDLAGFNGAAALDIACGAAQAKDGALRLAPLSAWFGIL</sequence>
<evidence type="ECO:0000256" key="1">
    <source>
        <dbReference type="ARBA" id="ARBA00008061"/>
    </source>
</evidence>
<evidence type="ECO:0000259" key="2">
    <source>
        <dbReference type="SMART" id="SM00642"/>
    </source>
</evidence>
<dbReference type="PANTHER" id="PTHR10357">
    <property type="entry name" value="ALPHA-AMYLASE FAMILY MEMBER"/>
    <property type="match status" value="1"/>
</dbReference>
<dbReference type="SMART" id="SM00642">
    <property type="entry name" value="Aamy"/>
    <property type="match status" value="1"/>
</dbReference>
<dbReference type="EC" id="3.2.1.20" evidence="3"/>
<proteinExistence type="inferred from homology"/>
<dbReference type="Pfam" id="PF00128">
    <property type="entry name" value="Alpha-amylase"/>
    <property type="match status" value="1"/>
</dbReference>
<dbReference type="InterPro" id="IPR017853">
    <property type="entry name" value="GH"/>
</dbReference>
<keyword evidence="3" id="KW-0326">Glycosidase</keyword>
<dbReference type="GO" id="GO:0004556">
    <property type="term" value="F:alpha-amylase activity"/>
    <property type="evidence" value="ECO:0007669"/>
    <property type="project" value="TreeGrafter"/>
</dbReference>
<dbReference type="InterPro" id="IPR045857">
    <property type="entry name" value="O16G_dom_2"/>
</dbReference>
<dbReference type="InterPro" id="IPR006047">
    <property type="entry name" value="GH13_cat_dom"/>
</dbReference>
<dbReference type="RefSeq" id="WP_167084039.1">
    <property type="nucleotide sequence ID" value="NZ_BAAADC010000001.1"/>
</dbReference>
<reference evidence="3 4" key="1">
    <citation type="submission" date="2020-03" db="EMBL/GenBank/DDBJ databases">
        <title>Genomic Encyclopedia of Type Strains, Phase IV (KMG-IV): sequencing the most valuable type-strain genomes for metagenomic binning, comparative biology and taxonomic classification.</title>
        <authorList>
            <person name="Goeker M."/>
        </authorList>
    </citation>
    <scope>NUCLEOTIDE SEQUENCE [LARGE SCALE GENOMIC DNA]</scope>
    <source>
        <strain evidence="3 4">DSM 19867</strain>
    </source>
</reference>
<dbReference type="PANTHER" id="PTHR10357:SF179">
    <property type="entry name" value="NEUTRAL AND BASIC AMINO ACID TRANSPORT PROTEIN RBAT"/>
    <property type="match status" value="1"/>
</dbReference>